<dbReference type="InterPro" id="IPR006461">
    <property type="entry name" value="PLAC_motif_containing"/>
</dbReference>
<dbReference type="Pfam" id="PF04749">
    <property type="entry name" value="PLAC8"/>
    <property type="match status" value="1"/>
</dbReference>
<comment type="caution">
    <text evidence="1">The sequence shown here is derived from an EMBL/GenBank/DDBJ whole genome shotgun (WGS) entry which is preliminary data.</text>
</comment>
<evidence type="ECO:0000313" key="1">
    <source>
        <dbReference type="EMBL" id="KAJ7027878.1"/>
    </source>
</evidence>
<name>A0AAD6WUL1_9AGAR</name>
<dbReference type="AlphaFoldDB" id="A0AAD6WUL1"/>
<dbReference type="Proteomes" id="UP001218188">
    <property type="component" value="Unassembled WGS sequence"/>
</dbReference>
<keyword evidence="2" id="KW-1185">Reference proteome</keyword>
<organism evidence="1 2">
    <name type="scientific">Mycena alexandri</name>
    <dbReference type="NCBI Taxonomy" id="1745969"/>
    <lineage>
        <taxon>Eukaryota</taxon>
        <taxon>Fungi</taxon>
        <taxon>Dikarya</taxon>
        <taxon>Basidiomycota</taxon>
        <taxon>Agaricomycotina</taxon>
        <taxon>Agaricomycetes</taxon>
        <taxon>Agaricomycetidae</taxon>
        <taxon>Agaricales</taxon>
        <taxon>Marasmiineae</taxon>
        <taxon>Mycenaceae</taxon>
        <taxon>Mycena</taxon>
    </lineage>
</organism>
<dbReference type="EMBL" id="JARJCM010000118">
    <property type="protein sequence ID" value="KAJ7027878.1"/>
    <property type="molecule type" value="Genomic_DNA"/>
</dbReference>
<proteinExistence type="predicted"/>
<evidence type="ECO:0000313" key="2">
    <source>
        <dbReference type="Proteomes" id="UP001218188"/>
    </source>
</evidence>
<reference evidence="1" key="1">
    <citation type="submission" date="2023-03" db="EMBL/GenBank/DDBJ databases">
        <title>Massive genome expansion in bonnet fungi (Mycena s.s.) driven by repeated elements and novel gene families across ecological guilds.</title>
        <authorList>
            <consortium name="Lawrence Berkeley National Laboratory"/>
            <person name="Harder C.B."/>
            <person name="Miyauchi S."/>
            <person name="Viragh M."/>
            <person name="Kuo A."/>
            <person name="Thoen E."/>
            <person name="Andreopoulos B."/>
            <person name="Lu D."/>
            <person name="Skrede I."/>
            <person name="Drula E."/>
            <person name="Henrissat B."/>
            <person name="Morin E."/>
            <person name="Kohler A."/>
            <person name="Barry K."/>
            <person name="LaButti K."/>
            <person name="Morin E."/>
            <person name="Salamov A."/>
            <person name="Lipzen A."/>
            <person name="Mereny Z."/>
            <person name="Hegedus B."/>
            <person name="Baldrian P."/>
            <person name="Stursova M."/>
            <person name="Weitz H."/>
            <person name="Taylor A."/>
            <person name="Grigoriev I.V."/>
            <person name="Nagy L.G."/>
            <person name="Martin F."/>
            <person name="Kauserud H."/>
        </authorList>
    </citation>
    <scope>NUCLEOTIDE SEQUENCE</scope>
    <source>
        <strain evidence="1">CBHHK200</strain>
    </source>
</reference>
<dbReference type="NCBIfam" id="TIGR01571">
    <property type="entry name" value="A_thal_Cys_rich"/>
    <property type="match status" value="1"/>
</dbReference>
<dbReference type="PANTHER" id="PTHR15907">
    <property type="entry name" value="DUF614 FAMILY PROTEIN-RELATED"/>
    <property type="match status" value="1"/>
</dbReference>
<gene>
    <name evidence="1" type="ORF">C8F04DRAFT_71839</name>
</gene>
<sequence length="212" mass="22854">MHGTPPIGCHQFDSIPPRFPVHVLCVTLCVNGRPSKHGVSFLIKRQGRNQDVSFPFLSYQSQQPMPTMGMQVGGGNRNAAGKPLNSNGKREWSHGLCGCFEACGTCCYACWCPCIVHGKNKQRITHLQASGSPAPDGGSCCSGACWGHCLLTSFLGAGFILQCMNRGDTRGRYGIEGGCCGDCCSSFCCAPCDLTQVSREIELEEKSFGQRY</sequence>
<protein>
    <submittedName>
        <fullName evidence="1">PLAC8 family-domain-containing protein</fullName>
    </submittedName>
</protein>
<accession>A0AAD6WUL1</accession>